<keyword evidence="1" id="KW-0963">Cytoplasm</keyword>
<protein>
    <submittedName>
        <fullName evidence="10">sn-glycerol-1-phosphate dehydrogenase</fullName>
    </submittedName>
</protein>
<keyword evidence="6" id="KW-0520">NAD</keyword>
<dbReference type="Pfam" id="PF13685">
    <property type="entry name" value="Fe-ADH_2"/>
    <property type="match status" value="1"/>
</dbReference>
<reference evidence="10 11" key="1">
    <citation type="submission" date="2020-04" db="EMBL/GenBank/DDBJ databases">
        <title>Ramlibacter sp. G-1-2-2 isolated from soil.</title>
        <authorList>
            <person name="Dahal R.H."/>
        </authorList>
    </citation>
    <scope>NUCLEOTIDE SEQUENCE [LARGE SCALE GENOMIC DNA]</scope>
    <source>
        <strain evidence="10 11">G-1-2-2</strain>
    </source>
</reference>
<keyword evidence="2" id="KW-0444">Lipid biosynthesis</keyword>
<dbReference type="RefSeq" id="WP_169418909.1">
    <property type="nucleotide sequence ID" value="NZ_JABBFX010000001.1"/>
</dbReference>
<keyword evidence="3" id="KW-0479">Metal-binding</keyword>
<sequence length="461" mass="48040">MAGSDSILQAAVRDAAVTREVLVDRGAAAALPLVAMRRVAGARWLVVADDNTWGAAGAAAHEQLRAQGVLTAEPLVLPVRPRAKPDLATAQGIAQRLQESDALPIAVGSGVVNDLAKHAAALAGKPYICVATAASMDGYAASGAALLQDGFKRTLACPPPVAVLADPDVLAAAPPAMAGWGYGDLAGKAVAGADWLLADALEVEAINPAPFGLVQDHLGEWLAQPGRLAAREPQALGALLSGLLVSGFAMQAHGNSRPASGSDHQFSHLWEMESLQVGGQPAAHGACVGVGCVAMLALYEWLLAQPAAVIAQASARDAQDGDAIAREVEATLGSGEVAAAALQEMKAKRAIGSRRERVQRFVRVWPQLRATLAARLVDAVAMQQRLRAAGAPAHPADLGISHSTLAADYRRARLIRRRYTLLDLLEDLGWLDDAVADLFAPRGFWGRQADTLPHTALEAHP</sequence>
<dbReference type="Gene3D" id="1.20.1090.10">
    <property type="entry name" value="Dehydroquinate synthase-like - alpha domain"/>
    <property type="match status" value="1"/>
</dbReference>
<dbReference type="GO" id="GO:0008654">
    <property type="term" value="P:phospholipid biosynthetic process"/>
    <property type="evidence" value="ECO:0007669"/>
    <property type="project" value="UniProtKB-KW"/>
</dbReference>
<evidence type="ECO:0000313" key="10">
    <source>
        <dbReference type="EMBL" id="NML44805.1"/>
    </source>
</evidence>
<dbReference type="InterPro" id="IPR016205">
    <property type="entry name" value="Glycerol_DH"/>
</dbReference>
<evidence type="ECO:0000256" key="6">
    <source>
        <dbReference type="ARBA" id="ARBA00023027"/>
    </source>
</evidence>
<dbReference type="PANTHER" id="PTHR43616">
    <property type="entry name" value="GLYCEROL DEHYDROGENASE"/>
    <property type="match status" value="1"/>
</dbReference>
<keyword evidence="11" id="KW-1185">Reference proteome</keyword>
<evidence type="ECO:0000256" key="5">
    <source>
        <dbReference type="ARBA" id="ARBA00023002"/>
    </source>
</evidence>
<dbReference type="AlphaFoldDB" id="A0A848H1W2"/>
<dbReference type="EMBL" id="JABBFX010000001">
    <property type="protein sequence ID" value="NML44805.1"/>
    <property type="molecule type" value="Genomic_DNA"/>
</dbReference>
<proteinExistence type="predicted"/>
<name>A0A848H1W2_9BURK</name>
<evidence type="ECO:0000313" key="11">
    <source>
        <dbReference type="Proteomes" id="UP000541185"/>
    </source>
</evidence>
<organism evidence="10 11">
    <name type="scientific">Ramlibacter agri</name>
    <dbReference type="NCBI Taxonomy" id="2728837"/>
    <lineage>
        <taxon>Bacteria</taxon>
        <taxon>Pseudomonadati</taxon>
        <taxon>Pseudomonadota</taxon>
        <taxon>Betaproteobacteria</taxon>
        <taxon>Burkholderiales</taxon>
        <taxon>Comamonadaceae</taxon>
        <taxon>Ramlibacter</taxon>
    </lineage>
</organism>
<keyword evidence="9" id="KW-1208">Phospholipid metabolism</keyword>
<dbReference type="GO" id="GO:0046872">
    <property type="term" value="F:metal ion binding"/>
    <property type="evidence" value="ECO:0007669"/>
    <property type="project" value="UniProtKB-KW"/>
</dbReference>
<evidence type="ECO:0000256" key="1">
    <source>
        <dbReference type="ARBA" id="ARBA00022490"/>
    </source>
</evidence>
<evidence type="ECO:0000256" key="9">
    <source>
        <dbReference type="ARBA" id="ARBA00023264"/>
    </source>
</evidence>
<keyword evidence="8" id="KW-0594">Phospholipid biosynthesis</keyword>
<evidence type="ECO:0000256" key="4">
    <source>
        <dbReference type="ARBA" id="ARBA00022857"/>
    </source>
</evidence>
<evidence type="ECO:0000256" key="7">
    <source>
        <dbReference type="ARBA" id="ARBA00023098"/>
    </source>
</evidence>
<comment type="caution">
    <text evidence="10">The sequence shown here is derived from an EMBL/GenBank/DDBJ whole genome shotgun (WGS) entry which is preliminary data.</text>
</comment>
<keyword evidence="4" id="KW-0521">NADP</keyword>
<dbReference type="PANTHER" id="PTHR43616:SF5">
    <property type="entry name" value="GLYCEROL DEHYDROGENASE 1"/>
    <property type="match status" value="1"/>
</dbReference>
<keyword evidence="5" id="KW-0560">Oxidoreductase</keyword>
<evidence type="ECO:0000256" key="2">
    <source>
        <dbReference type="ARBA" id="ARBA00022516"/>
    </source>
</evidence>
<dbReference type="SUPFAM" id="SSF56796">
    <property type="entry name" value="Dehydroquinate synthase-like"/>
    <property type="match status" value="1"/>
</dbReference>
<dbReference type="GO" id="GO:0016614">
    <property type="term" value="F:oxidoreductase activity, acting on CH-OH group of donors"/>
    <property type="evidence" value="ECO:0007669"/>
    <property type="project" value="InterPro"/>
</dbReference>
<dbReference type="Gene3D" id="3.40.50.1970">
    <property type="match status" value="1"/>
</dbReference>
<keyword evidence="7" id="KW-0443">Lipid metabolism</keyword>
<dbReference type="InterPro" id="IPR032837">
    <property type="entry name" value="G1PDH"/>
</dbReference>
<accession>A0A848H1W2</accession>
<evidence type="ECO:0000256" key="3">
    <source>
        <dbReference type="ARBA" id="ARBA00022723"/>
    </source>
</evidence>
<gene>
    <name evidence="10" type="ORF">HHL11_13690</name>
</gene>
<dbReference type="Proteomes" id="UP000541185">
    <property type="component" value="Unassembled WGS sequence"/>
</dbReference>
<evidence type="ECO:0000256" key="8">
    <source>
        <dbReference type="ARBA" id="ARBA00023209"/>
    </source>
</evidence>
<dbReference type="CDD" id="cd08175">
    <property type="entry name" value="G1PDH"/>
    <property type="match status" value="1"/>
</dbReference>